<keyword evidence="9" id="KW-1185">Reference proteome</keyword>
<feature type="transmembrane region" description="Helical" evidence="6">
    <location>
        <begin position="171"/>
        <end position="194"/>
    </location>
</feature>
<evidence type="ECO:0000313" key="8">
    <source>
        <dbReference type="EMBL" id="GBF02795.1"/>
    </source>
</evidence>
<evidence type="ECO:0000256" key="6">
    <source>
        <dbReference type="SAM" id="Phobius"/>
    </source>
</evidence>
<dbReference type="GO" id="GO:0022857">
    <property type="term" value="F:transmembrane transporter activity"/>
    <property type="evidence" value="ECO:0007669"/>
    <property type="project" value="InterPro"/>
</dbReference>
<feature type="transmembrane region" description="Helical" evidence="6">
    <location>
        <begin position="374"/>
        <end position="397"/>
    </location>
</feature>
<protein>
    <submittedName>
        <fullName evidence="7">MFS transporter</fullName>
    </submittedName>
    <submittedName>
        <fullName evidence="8">Major facilitator superfamily transporter</fullName>
    </submittedName>
</protein>
<comment type="subcellular location">
    <subcellularLocation>
        <location evidence="1">Cell membrane</location>
        <topology evidence="1">Multi-pass membrane protein</topology>
    </subcellularLocation>
</comment>
<keyword evidence="2" id="KW-1003">Cell membrane</keyword>
<dbReference type="GeneID" id="79808162"/>
<evidence type="ECO:0000256" key="1">
    <source>
        <dbReference type="ARBA" id="ARBA00004651"/>
    </source>
</evidence>
<dbReference type="InterPro" id="IPR011701">
    <property type="entry name" value="MFS"/>
</dbReference>
<evidence type="ECO:0000256" key="4">
    <source>
        <dbReference type="ARBA" id="ARBA00022989"/>
    </source>
</evidence>
<evidence type="ECO:0000256" key="2">
    <source>
        <dbReference type="ARBA" id="ARBA00022475"/>
    </source>
</evidence>
<proteinExistence type="predicted"/>
<feature type="transmembrane region" description="Helical" evidence="6">
    <location>
        <begin position="403"/>
        <end position="422"/>
    </location>
</feature>
<sequence length="437" mass="47248">MAIKQSDLTINISNHQSSLQIFKAAASNFISSLSGKMFSFGLGLMLLDETHSAISFGINMIISPIVGLLCLVPIGNLIDTYPHKAILTGSLTVRTLALILFATSINLFTATAKLIPIVLFLIIDAISTNINDTCYSAATHELVNGPHIQRLNSLTQSAISLSSILSPALGVGLYSLVGFYGFIILEIIATLASFSIMLTMRFHYPSTNQLTDSRRMPATSHSQFATFRFGLNYMQSRTMIKITILLSVILNFLYTAVTIGIPYILKDQLHTGNGPVGLLETGSAIGMLLGSLLLTLLPSTGQKHLFSKLIIPVLVLDSQIFLLGVLFMTAQSPAGYALLGSLIMGILAFALVILNITFQVYLQQTVPTKLLGRVVATLTTVNSSIMPIGTLLFTLIFQSTTRGGLILIINGILLLGYTALLWQPLHRAIRSEQSNQS</sequence>
<organism evidence="7 10">
    <name type="scientific">Lactiplantibacillus paraplantarum</name>
    <dbReference type="NCBI Taxonomy" id="60520"/>
    <lineage>
        <taxon>Bacteria</taxon>
        <taxon>Bacillati</taxon>
        <taxon>Bacillota</taxon>
        <taxon>Bacilli</taxon>
        <taxon>Lactobacillales</taxon>
        <taxon>Lactobacillaceae</taxon>
        <taxon>Lactiplantibacillus</taxon>
    </lineage>
</organism>
<evidence type="ECO:0000256" key="5">
    <source>
        <dbReference type="ARBA" id="ARBA00023136"/>
    </source>
</evidence>
<keyword evidence="3 6" id="KW-0812">Transmembrane</keyword>
<evidence type="ECO:0000313" key="10">
    <source>
        <dbReference type="Proteomes" id="UP000277896"/>
    </source>
</evidence>
<evidence type="ECO:0000256" key="3">
    <source>
        <dbReference type="ARBA" id="ARBA00022692"/>
    </source>
</evidence>
<keyword evidence="4 6" id="KW-1133">Transmembrane helix</keyword>
<dbReference type="CDD" id="cd06173">
    <property type="entry name" value="MFS_MefA_like"/>
    <property type="match status" value="1"/>
</dbReference>
<feature type="transmembrane region" description="Helical" evidence="6">
    <location>
        <begin position="309"/>
        <end position="330"/>
    </location>
</feature>
<dbReference type="InterPro" id="IPR036259">
    <property type="entry name" value="MFS_trans_sf"/>
</dbReference>
<reference evidence="7 10" key="2">
    <citation type="submission" date="2018-10" db="EMBL/GenBank/DDBJ databases">
        <title>Genome seuquencing of Lactobacillus species.</title>
        <authorList>
            <person name="Baek C."/>
            <person name="Yi H."/>
        </authorList>
    </citation>
    <scope>NUCLEOTIDE SEQUENCE [LARGE SCALE GENOMIC DNA]</scope>
    <source>
        <strain evidence="7 10">DSM 10667</strain>
    </source>
</reference>
<name>A0AAD0TXI0_9LACO</name>
<dbReference type="Pfam" id="PF07690">
    <property type="entry name" value="MFS_1"/>
    <property type="match status" value="1"/>
</dbReference>
<feature type="transmembrane region" description="Helical" evidence="6">
    <location>
        <begin position="96"/>
        <end position="123"/>
    </location>
</feature>
<accession>A0AAD0TXI0</accession>
<feature type="transmembrane region" description="Helical" evidence="6">
    <location>
        <begin position="336"/>
        <end position="362"/>
    </location>
</feature>
<dbReference type="SUPFAM" id="SSF103473">
    <property type="entry name" value="MFS general substrate transporter"/>
    <property type="match status" value="1"/>
</dbReference>
<evidence type="ECO:0000313" key="9">
    <source>
        <dbReference type="Proteomes" id="UP000236162"/>
    </source>
</evidence>
<feature type="transmembrane region" description="Helical" evidence="6">
    <location>
        <begin position="21"/>
        <end position="47"/>
    </location>
</feature>
<reference evidence="8 9" key="1">
    <citation type="submission" date="2017-04" db="EMBL/GenBank/DDBJ databases">
        <title>In vitro and in silico characterization of Lactobacillus paraplantarum D2-1, a starter culture for soymilk fermentation.</title>
        <authorList>
            <person name="Endo A."/>
            <person name="Sasaki F."/>
            <person name="Maeno S."/>
            <person name="Kanesaki Y."/>
            <person name="Kubota E."/>
            <person name="Torres G.A."/>
            <person name="Tomita S."/>
            <person name="Nakagawa J."/>
        </authorList>
    </citation>
    <scope>NUCLEOTIDE SEQUENCE [LARGE SCALE GENOMIC DNA]</scope>
    <source>
        <strain evidence="8 9">D2-1</strain>
    </source>
</reference>
<evidence type="ECO:0000313" key="7">
    <source>
        <dbReference type="EMBL" id="AYJ39475.1"/>
    </source>
</evidence>
<dbReference type="PANTHER" id="PTHR23513">
    <property type="entry name" value="INTEGRAL MEMBRANE EFFLUX PROTEIN-RELATED"/>
    <property type="match status" value="1"/>
</dbReference>
<feature type="transmembrane region" description="Helical" evidence="6">
    <location>
        <begin position="242"/>
        <end position="265"/>
    </location>
</feature>
<dbReference type="PANTHER" id="PTHR23513:SF6">
    <property type="entry name" value="MAJOR FACILITATOR SUPERFAMILY ASSOCIATED DOMAIN-CONTAINING PROTEIN"/>
    <property type="match status" value="1"/>
</dbReference>
<feature type="transmembrane region" description="Helical" evidence="6">
    <location>
        <begin position="277"/>
        <end position="297"/>
    </location>
</feature>
<dbReference type="GO" id="GO:0005886">
    <property type="term" value="C:plasma membrane"/>
    <property type="evidence" value="ECO:0007669"/>
    <property type="project" value="UniProtKB-SubCell"/>
</dbReference>
<dbReference type="EMBL" id="CP032744">
    <property type="protein sequence ID" value="AYJ39475.1"/>
    <property type="molecule type" value="Genomic_DNA"/>
</dbReference>
<gene>
    <name evidence="7" type="ORF">LP667_11990</name>
    <name evidence="8" type="ORF">LPPLD21_02345</name>
</gene>
<dbReference type="AlphaFoldDB" id="A0AAD0TXI0"/>
<dbReference type="EMBL" id="BDOR01000015">
    <property type="protein sequence ID" value="GBF02795.1"/>
    <property type="molecule type" value="Genomic_DNA"/>
</dbReference>
<keyword evidence="5 6" id="KW-0472">Membrane</keyword>
<dbReference type="Proteomes" id="UP000236162">
    <property type="component" value="Unassembled WGS sequence"/>
</dbReference>
<dbReference type="Gene3D" id="1.20.1250.20">
    <property type="entry name" value="MFS general substrate transporter like domains"/>
    <property type="match status" value="1"/>
</dbReference>
<feature type="transmembrane region" description="Helical" evidence="6">
    <location>
        <begin position="53"/>
        <end position="75"/>
    </location>
</feature>
<dbReference type="Proteomes" id="UP000277896">
    <property type="component" value="Chromosome"/>
</dbReference>
<dbReference type="RefSeq" id="WP_021730940.1">
    <property type="nucleotide sequence ID" value="NZ_AVAI01000068.1"/>
</dbReference>